<dbReference type="PANTHER" id="PTHR23026">
    <property type="entry name" value="NADPH NITROREDUCTASE"/>
    <property type="match status" value="1"/>
</dbReference>
<dbReference type="EMBL" id="CP002025">
    <property type="protein sequence ID" value="ADK31942.1"/>
    <property type="molecule type" value="Genomic_DNA"/>
</dbReference>
<dbReference type="Gene3D" id="3.40.109.10">
    <property type="entry name" value="NADH Oxidase"/>
    <property type="match status" value="1"/>
</dbReference>
<name>D8IFL9_BRAP9</name>
<dbReference type="InterPro" id="IPR050627">
    <property type="entry name" value="Nitroreductase/BluB"/>
</dbReference>
<evidence type="ECO:0000313" key="3">
    <source>
        <dbReference type="Proteomes" id="UP000000332"/>
    </source>
</evidence>
<dbReference type="GO" id="GO:0016491">
    <property type="term" value="F:oxidoreductase activity"/>
    <property type="evidence" value="ECO:0007669"/>
    <property type="project" value="InterPro"/>
</dbReference>
<keyword evidence="3" id="KW-1185">Reference proteome</keyword>
<dbReference type="eggNOG" id="COG0778">
    <property type="taxonomic scope" value="Bacteria"/>
</dbReference>
<evidence type="ECO:0000313" key="2">
    <source>
        <dbReference type="EMBL" id="ADK31942.1"/>
    </source>
</evidence>
<gene>
    <name evidence="2" type="ordered locus">BP951000_1964</name>
</gene>
<feature type="domain" description="Nitroreductase" evidence="1">
    <location>
        <begin position="13"/>
        <end position="66"/>
    </location>
</feature>
<dbReference type="Proteomes" id="UP000000332">
    <property type="component" value="Chromosome"/>
</dbReference>
<sequence length="174" mass="19937">MGGFFMQEDILFTRRSIRKYIKDKAVEKEKIEYILKAAMYAPSANNKRNWEFIVVEKRETLDKIADVHPYAKMLYTATLAVIVCGDLSEESGQLYWQQNCSAAIENLMLACKAKDLGSVWLGVAPREERMNDIIKLFNLPDHIKPLGIVAVGYPDGEVAMPDRFEPNKIHYEAY</sequence>
<feature type="domain" description="Nitroreductase" evidence="1">
    <location>
        <begin position="71"/>
        <end position="153"/>
    </location>
</feature>
<reference evidence="2 3" key="1">
    <citation type="journal article" date="2010" name="PLoS ONE">
        <title>The complete genome sequence of the pathogenic intestinal spirochete Brachyspira pilosicoli and comparison with other Brachyspira genomes.</title>
        <authorList>
            <person name="Wanchanthuek P."/>
            <person name="Bellgard M.I."/>
            <person name="La T."/>
            <person name="Ryan K."/>
            <person name="Moolhuijzen P."/>
            <person name="Chapman B."/>
            <person name="Black M."/>
            <person name="Schibeci D."/>
            <person name="Hunter A."/>
            <person name="Barrero R."/>
            <person name="Phillips N.D."/>
            <person name="Hampson D.J."/>
        </authorList>
    </citation>
    <scope>NUCLEOTIDE SEQUENCE [LARGE SCALE GENOMIC DNA]</scope>
    <source>
        <strain evidence="3">ATCC BAA-1826 / 95/1000</strain>
    </source>
</reference>
<dbReference type="KEGG" id="bpo:BP951000_1964"/>
<protein>
    <submittedName>
        <fullName evidence="2">Nitroreductase</fullName>
    </submittedName>
</protein>
<dbReference type="CDD" id="cd02150">
    <property type="entry name" value="nitroreductase"/>
    <property type="match status" value="1"/>
</dbReference>
<dbReference type="InterPro" id="IPR029479">
    <property type="entry name" value="Nitroreductase"/>
</dbReference>
<dbReference type="HOGENOM" id="CLU_070764_7_3_12"/>
<accession>D8IFL9</accession>
<dbReference type="FunCoup" id="D8IFL9">
    <property type="interactions" value="177"/>
</dbReference>
<dbReference type="SUPFAM" id="SSF55469">
    <property type="entry name" value="FMN-dependent nitroreductase-like"/>
    <property type="match status" value="1"/>
</dbReference>
<dbReference type="Pfam" id="PF00881">
    <property type="entry name" value="Nitroreductase"/>
    <property type="match status" value="2"/>
</dbReference>
<dbReference type="InterPro" id="IPR000415">
    <property type="entry name" value="Nitroreductase-like"/>
</dbReference>
<proteinExistence type="predicted"/>
<evidence type="ECO:0000259" key="1">
    <source>
        <dbReference type="Pfam" id="PF00881"/>
    </source>
</evidence>
<dbReference type="PANTHER" id="PTHR23026:SF123">
    <property type="entry name" value="NAD(P)H NITROREDUCTASE RV3131-RELATED"/>
    <property type="match status" value="1"/>
</dbReference>
<organism evidence="2 3">
    <name type="scientific">Brachyspira pilosicoli (strain ATCC BAA-1826 / 95/1000)</name>
    <dbReference type="NCBI Taxonomy" id="759914"/>
    <lineage>
        <taxon>Bacteria</taxon>
        <taxon>Pseudomonadati</taxon>
        <taxon>Spirochaetota</taxon>
        <taxon>Spirochaetia</taxon>
        <taxon>Brachyspirales</taxon>
        <taxon>Brachyspiraceae</taxon>
        <taxon>Brachyspira</taxon>
    </lineage>
</organism>
<dbReference type="InParanoid" id="D8IFL9"/>
<dbReference type="AlphaFoldDB" id="D8IFL9"/>
<dbReference type="STRING" id="759914.BP951000_1964"/>